<evidence type="ECO:0000313" key="2">
    <source>
        <dbReference type="Proteomes" id="UP000288805"/>
    </source>
</evidence>
<evidence type="ECO:0000313" key="1">
    <source>
        <dbReference type="EMBL" id="RVW22621.1"/>
    </source>
</evidence>
<accession>A0A438CHC5</accession>
<gene>
    <name evidence="1" type="ORF">CK203_102041</name>
</gene>
<comment type="caution">
    <text evidence="1">The sequence shown here is derived from an EMBL/GenBank/DDBJ whole genome shotgun (WGS) entry which is preliminary data.</text>
</comment>
<dbReference type="Proteomes" id="UP000288805">
    <property type="component" value="Unassembled WGS sequence"/>
</dbReference>
<dbReference type="AlphaFoldDB" id="A0A438CHC5"/>
<proteinExistence type="predicted"/>
<name>A0A438CHC5_VITVI</name>
<protein>
    <submittedName>
        <fullName evidence="1">Uncharacterized protein</fullName>
    </submittedName>
</protein>
<dbReference type="EMBL" id="QGNW01002225">
    <property type="protein sequence ID" value="RVW22621.1"/>
    <property type="molecule type" value="Genomic_DNA"/>
</dbReference>
<organism evidence="1 2">
    <name type="scientific">Vitis vinifera</name>
    <name type="common">Grape</name>
    <dbReference type="NCBI Taxonomy" id="29760"/>
    <lineage>
        <taxon>Eukaryota</taxon>
        <taxon>Viridiplantae</taxon>
        <taxon>Streptophyta</taxon>
        <taxon>Embryophyta</taxon>
        <taxon>Tracheophyta</taxon>
        <taxon>Spermatophyta</taxon>
        <taxon>Magnoliopsida</taxon>
        <taxon>eudicotyledons</taxon>
        <taxon>Gunneridae</taxon>
        <taxon>Pentapetalae</taxon>
        <taxon>rosids</taxon>
        <taxon>Vitales</taxon>
        <taxon>Vitaceae</taxon>
        <taxon>Viteae</taxon>
        <taxon>Vitis</taxon>
    </lineage>
</organism>
<reference evidence="1 2" key="1">
    <citation type="journal article" date="2018" name="PLoS Genet.">
        <title>Population sequencing reveals clonal diversity and ancestral inbreeding in the grapevine cultivar Chardonnay.</title>
        <authorList>
            <person name="Roach M.J."/>
            <person name="Johnson D.L."/>
            <person name="Bohlmann J."/>
            <person name="van Vuuren H.J."/>
            <person name="Jones S.J."/>
            <person name="Pretorius I.S."/>
            <person name="Schmidt S.A."/>
            <person name="Borneman A.R."/>
        </authorList>
    </citation>
    <scope>NUCLEOTIDE SEQUENCE [LARGE SCALE GENOMIC DNA]</scope>
    <source>
        <strain evidence="2">cv. Chardonnay</strain>
        <tissue evidence="1">Leaf</tissue>
    </source>
</reference>
<sequence>MSDELASTFASIQEFMVGVNRTLGSDREFWILIHWHDHYETIPPPTVTVPPPIVTTIDYTRLVEWRPGLRGLSPG</sequence>